<comment type="catalytic activity">
    <reaction evidence="1">
        <text>Cleavage of peptide bonds with very broad specificity.</text>
        <dbReference type="EC" id="3.4.25.1"/>
    </reaction>
</comment>
<evidence type="ECO:0000256" key="7">
    <source>
        <dbReference type="ARBA" id="ARBA00023242"/>
    </source>
</evidence>
<evidence type="ECO:0000256" key="2">
    <source>
        <dbReference type="ARBA" id="ARBA00022490"/>
    </source>
</evidence>
<comment type="subunit">
    <text evidence="9">Component of the proteasome complex.</text>
</comment>
<name>K4FTD4_CALMI</name>
<keyword evidence="7 9" id="KW-0539">Nucleus</keyword>
<comment type="similarity">
    <text evidence="9">Belongs to the peptidase T1B family.</text>
</comment>
<dbReference type="InterPro" id="IPR029055">
    <property type="entry name" value="Ntn_hydrolases_N"/>
</dbReference>
<dbReference type="CDD" id="cd03763">
    <property type="entry name" value="proteasome_beta_type_7"/>
    <property type="match status" value="1"/>
</dbReference>
<dbReference type="PROSITE" id="PS00854">
    <property type="entry name" value="PROTEASOME_BETA_1"/>
    <property type="match status" value="1"/>
</dbReference>
<evidence type="ECO:0000256" key="3">
    <source>
        <dbReference type="ARBA" id="ARBA00022670"/>
    </source>
</evidence>
<evidence type="ECO:0000256" key="4">
    <source>
        <dbReference type="ARBA" id="ARBA00022698"/>
    </source>
</evidence>
<keyword evidence="5" id="KW-0378">Hydrolase</keyword>
<evidence type="ECO:0000256" key="1">
    <source>
        <dbReference type="ARBA" id="ARBA00001198"/>
    </source>
</evidence>
<dbReference type="InterPro" id="IPR001353">
    <property type="entry name" value="Proteasome_sua/b"/>
</dbReference>
<keyword evidence="2 9" id="KW-0963">Cytoplasm</keyword>
<dbReference type="InterPro" id="IPR016050">
    <property type="entry name" value="Proteasome_bsu_CS"/>
</dbReference>
<dbReference type="PANTHER" id="PTHR32194:SF4">
    <property type="entry name" value="PROTEASOME SUBUNIT BETA TYPE-7"/>
    <property type="match status" value="1"/>
</dbReference>
<dbReference type="GO" id="GO:0005634">
    <property type="term" value="C:nucleus"/>
    <property type="evidence" value="ECO:0007669"/>
    <property type="project" value="UniProtKB-SubCell"/>
</dbReference>
<dbReference type="PANTHER" id="PTHR32194">
    <property type="entry name" value="METALLOPROTEASE TLDD"/>
    <property type="match status" value="1"/>
</dbReference>
<dbReference type="PRINTS" id="PR00141">
    <property type="entry name" value="PROTEASOME"/>
</dbReference>
<keyword evidence="3" id="KW-0645">Protease</keyword>
<comment type="function">
    <text evidence="9">Component of the proteasome, a multicatalytic proteinase complex which is characterized by its ability to cleave peptides with Arg, Phe, Tyr, Leu, and Glu adjacent to the leaving group at neutral or slightly basic pH. The proteasome has an ATP-dependent proteolytic activity.</text>
</comment>
<reference evidence="11" key="1">
    <citation type="journal article" date="2012" name="PLoS ONE">
        <title>Sequencing and Analysis of Full-Length cDNAs, 5'-ESTs and 3'-ESTs from a Cartilaginous Fish, the Elephant Shark (Callorhinchus milii).</title>
        <authorList>
            <person name="Tan Y.Y."/>
            <person name="Kodzius R."/>
            <person name="Tay B.H."/>
            <person name="Tay A."/>
            <person name="Brenner S."/>
            <person name="Venkatesh B."/>
        </authorList>
    </citation>
    <scope>NUCLEOTIDE SEQUENCE</scope>
    <source>
        <tissue evidence="11">Intestine</tissue>
    </source>
</reference>
<dbReference type="EMBL" id="JX052802">
    <property type="protein sequence ID" value="AFK11030.1"/>
    <property type="molecule type" value="mRNA"/>
</dbReference>
<dbReference type="InterPro" id="IPR000243">
    <property type="entry name" value="Pept_T1A_subB"/>
</dbReference>
<dbReference type="AlphaFoldDB" id="K4FTD4"/>
<dbReference type="Gene3D" id="3.60.20.10">
    <property type="entry name" value="Glutamine Phosphoribosylpyrophosphate, subunit 1, domain 1"/>
    <property type="match status" value="1"/>
</dbReference>
<dbReference type="InterPro" id="IPR023333">
    <property type="entry name" value="Proteasome_suB-type"/>
</dbReference>
<dbReference type="GO" id="GO:0005737">
    <property type="term" value="C:cytoplasm"/>
    <property type="evidence" value="ECO:0007669"/>
    <property type="project" value="UniProtKB-SubCell"/>
</dbReference>
<evidence type="ECO:0000256" key="9">
    <source>
        <dbReference type="RuleBase" id="RU004203"/>
    </source>
</evidence>
<keyword evidence="6 9" id="KW-0647">Proteasome</keyword>
<dbReference type="Pfam" id="PF12465">
    <property type="entry name" value="Pr_beta_C"/>
    <property type="match status" value="1"/>
</dbReference>
<accession>K4FTD4</accession>
<evidence type="ECO:0000256" key="5">
    <source>
        <dbReference type="ARBA" id="ARBA00022801"/>
    </source>
</evidence>
<feature type="domain" description="Proteasome beta subunit C-terminal" evidence="10">
    <location>
        <begin position="246"/>
        <end position="282"/>
    </location>
</feature>
<organism evidence="11">
    <name type="scientific">Callorhinchus milii</name>
    <name type="common">Ghost shark</name>
    <dbReference type="NCBI Taxonomy" id="7868"/>
    <lineage>
        <taxon>Eukaryota</taxon>
        <taxon>Metazoa</taxon>
        <taxon>Chordata</taxon>
        <taxon>Craniata</taxon>
        <taxon>Vertebrata</taxon>
        <taxon>Chondrichthyes</taxon>
        <taxon>Holocephali</taxon>
        <taxon>Chimaeriformes</taxon>
        <taxon>Callorhinchidae</taxon>
        <taxon>Callorhinchus</taxon>
    </lineage>
</organism>
<evidence type="ECO:0000256" key="6">
    <source>
        <dbReference type="ARBA" id="ARBA00022942"/>
    </source>
</evidence>
<keyword evidence="4" id="KW-0888">Threonine protease</keyword>
<protein>
    <recommendedName>
        <fullName evidence="9">Proteasome subunit beta</fullName>
    </recommendedName>
</protein>
<dbReference type="GO" id="GO:0004298">
    <property type="term" value="F:threonine-type endopeptidase activity"/>
    <property type="evidence" value="ECO:0007669"/>
    <property type="project" value="UniProtKB-KW"/>
</dbReference>
<dbReference type="FunFam" id="3.60.20.10:FF:000005">
    <property type="entry name" value="Proteasome subunit beta type-2"/>
    <property type="match status" value="1"/>
</dbReference>
<proteinExistence type="evidence at transcript level"/>
<evidence type="ECO:0000313" key="11">
    <source>
        <dbReference type="EMBL" id="AFK11030.1"/>
    </source>
</evidence>
<evidence type="ECO:0000256" key="8">
    <source>
        <dbReference type="PIRSR" id="PIRSR600243-1"/>
    </source>
</evidence>
<dbReference type="Pfam" id="PF00227">
    <property type="entry name" value="Proteasome"/>
    <property type="match status" value="1"/>
</dbReference>
<dbReference type="GO" id="GO:0051603">
    <property type="term" value="P:proteolysis involved in protein catabolic process"/>
    <property type="evidence" value="ECO:0007669"/>
    <property type="project" value="InterPro"/>
</dbReference>
<dbReference type="PROSITE" id="PS51476">
    <property type="entry name" value="PROTEASOME_BETA_2"/>
    <property type="match status" value="1"/>
</dbReference>
<sequence length="288" mass="31230">MTPDHFREARDKMAALTMNCSVPGFSFQNCRRNASIDAQMCKQGFQAPAARKTGTTIAGVIFKDGVILGADTRATEGTIVADKNCSKIHYIAPNIYCCGAGTAADTEMTTQMISSNLELHGLSTGRLPRVVTANRMLKQMLFRYQGYISAALVLGGVDCAGPHLYSIYPHGSTDKLPYVTMGSGSLAAMAVFEDRYKEGLEESEAKQLVRDAIAAGIFNDLGSGSNVDLCVIKKDQLDYVRPHEVANKKGVRQGSYKYKRGTTGYLMESVIRLPVDVVDEAVLTMDTS</sequence>
<comment type="subcellular location">
    <subcellularLocation>
        <location evidence="9">Cytoplasm</location>
    </subcellularLocation>
    <subcellularLocation>
        <location evidence="9">Nucleus</location>
    </subcellularLocation>
</comment>
<dbReference type="MEROPS" id="T01.A02"/>
<feature type="active site" description="Nucleophile" evidence="8">
    <location>
        <position position="55"/>
    </location>
</feature>
<dbReference type="SUPFAM" id="SSF56235">
    <property type="entry name" value="N-terminal nucleophile aminohydrolases (Ntn hydrolases)"/>
    <property type="match status" value="1"/>
</dbReference>
<evidence type="ECO:0000259" key="10">
    <source>
        <dbReference type="Pfam" id="PF12465"/>
    </source>
</evidence>
<dbReference type="GO" id="GO:0005839">
    <property type="term" value="C:proteasome core complex"/>
    <property type="evidence" value="ECO:0007669"/>
    <property type="project" value="InterPro"/>
</dbReference>
<dbReference type="InterPro" id="IPR024689">
    <property type="entry name" value="Proteasome_bsu_C"/>
</dbReference>